<reference evidence="1 2" key="1">
    <citation type="submission" date="2016-01" db="EMBL/GenBank/DDBJ databases">
        <authorList>
            <person name="Peeters C."/>
        </authorList>
    </citation>
    <scope>NUCLEOTIDE SEQUENCE [LARGE SCALE GENOMIC DNA]</scope>
    <source>
        <strain evidence="1">LMG 29315</strain>
    </source>
</reference>
<evidence type="ECO:0000313" key="2">
    <source>
        <dbReference type="Proteomes" id="UP000198263"/>
    </source>
</evidence>
<dbReference type="RefSeq" id="WP_040049515.1">
    <property type="nucleotide sequence ID" value="NZ_FCNV02000013.1"/>
</dbReference>
<dbReference type="EMBL" id="FCNV02000013">
    <property type="protein sequence ID" value="SAL44390.1"/>
    <property type="molecule type" value="Genomic_DNA"/>
</dbReference>
<dbReference type="AlphaFoldDB" id="A0A658R3G3"/>
<dbReference type="OrthoDB" id="9130172at2"/>
<dbReference type="Proteomes" id="UP000198263">
    <property type="component" value="Unassembled WGS sequence"/>
</dbReference>
<keyword evidence="2" id="KW-1185">Reference proteome</keyword>
<organism evidence="1 2">
    <name type="scientific">Caballeronia concitans</name>
    <dbReference type="NCBI Taxonomy" id="1777133"/>
    <lineage>
        <taxon>Bacteria</taxon>
        <taxon>Pseudomonadati</taxon>
        <taxon>Pseudomonadota</taxon>
        <taxon>Betaproteobacteria</taxon>
        <taxon>Burkholderiales</taxon>
        <taxon>Burkholderiaceae</taxon>
        <taxon>Caballeronia</taxon>
    </lineage>
</organism>
<comment type="caution">
    <text evidence="1">The sequence shown here is derived from an EMBL/GenBank/DDBJ whole genome shotgun (WGS) entry which is preliminary data.</text>
</comment>
<evidence type="ECO:0000313" key="1">
    <source>
        <dbReference type="EMBL" id="SAL44390.1"/>
    </source>
</evidence>
<protein>
    <submittedName>
        <fullName evidence="1">Uncharacterized protein</fullName>
    </submittedName>
</protein>
<gene>
    <name evidence="1" type="ORF">AWB72_04667</name>
</gene>
<name>A0A658R3G3_9BURK</name>
<proteinExistence type="predicted"/>
<accession>A0A658R3G3</accession>
<sequence>MSMTLNDLLAWSERLPDQTAEEAKMLHALIERQEAELRMRIADLIATVSERENWKLQRCAATARRVEQTSRAHLDAVHEYFLNRNEGRLHAETPEILADLLGEPPSGPDHVSTPVLLNASAPDADASDAAPVVEFYGQLKSLEARVAETPGIGCGVQGIRIMRMVALMSKARSAQLANVRISGTQAVYRHS</sequence>